<dbReference type="InterPro" id="IPR037401">
    <property type="entry name" value="SnoaL-like"/>
</dbReference>
<evidence type="ECO:0000313" key="3">
    <source>
        <dbReference type="Proteomes" id="UP001500503"/>
    </source>
</evidence>
<dbReference type="Gene3D" id="3.10.450.50">
    <property type="match status" value="1"/>
</dbReference>
<comment type="caution">
    <text evidence="2">The sequence shown here is derived from an EMBL/GenBank/DDBJ whole genome shotgun (WGS) entry which is preliminary data.</text>
</comment>
<dbReference type="InterPro" id="IPR032710">
    <property type="entry name" value="NTF2-like_dom_sf"/>
</dbReference>
<dbReference type="SUPFAM" id="SSF54427">
    <property type="entry name" value="NTF2-like"/>
    <property type="match status" value="1"/>
</dbReference>
<sequence length="139" mass="15635">MPDLRRLSDRMEIADLITSYTRAVDTGEWDRLDAVFTADAWIDYTASGGIRGGFPEVKAWLAEVLPRFVRRQHLIGQLEVVLDGDAATVTAYFANPMVSVGEDGAERPFACGGLYHHRLVRTGAGWRSRRLVQEIVWTR</sequence>
<dbReference type="Proteomes" id="UP001500503">
    <property type="component" value="Unassembled WGS sequence"/>
</dbReference>
<accession>A0ABP8QI72</accession>
<proteinExistence type="predicted"/>
<dbReference type="RefSeq" id="WP_345469042.1">
    <property type="nucleotide sequence ID" value="NZ_BAABHF010000034.1"/>
</dbReference>
<reference evidence="3" key="1">
    <citation type="journal article" date="2019" name="Int. J. Syst. Evol. Microbiol.">
        <title>The Global Catalogue of Microorganisms (GCM) 10K type strain sequencing project: providing services to taxonomists for standard genome sequencing and annotation.</title>
        <authorList>
            <consortium name="The Broad Institute Genomics Platform"/>
            <consortium name="The Broad Institute Genome Sequencing Center for Infectious Disease"/>
            <person name="Wu L."/>
            <person name="Ma J."/>
        </authorList>
    </citation>
    <scope>NUCLEOTIDE SEQUENCE [LARGE SCALE GENOMIC DNA]</scope>
    <source>
        <strain evidence="3">JCM 17933</strain>
    </source>
</reference>
<gene>
    <name evidence="2" type="ORF">GCM10023191_057150</name>
</gene>
<feature type="domain" description="SnoaL-like" evidence="1">
    <location>
        <begin position="5"/>
        <end position="131"/>
    </location>
</feature>
<evidence type="ECO:0000259" key="1">
    <source>
        <dbReference type="Pfam" id="PF13577"/>
    </source>
</evidence>
<organism evidence="2 3">
    <name type="scientific">Actinoallomurus oryzae</name>
    <dbReference type="NCBI Taxonomy" id="502180"/>
    <lineage>
        <taxon>Bacteria</taxon>
        <taxon>Bacillati</taxon>
        <taxon>Actinomycetota</taxon>
        <taxon>Actinomycetes</taxon>
        <taxon>Streptosporangiales</taxon>
        <taxon>Thermomonosporaceae</taxon>
        <taxon>Actinoallomurus</taxon>
    </lineage>
</organism>
<dbReference type="Pfam" id="PF13577">
    <property type="entry name" value="SnoaL_4"/>
    <property type="match status" value="1"/>
</dbReference>
<protein>
    <submittedName>
        <fullName evidence="2">Nuclear transport factor 2 family protein</fullName>
    </submittedName>
</protein>
<keyword evidence="3" id="KW-1185">Reference proteome</keyword>
<name>A0ABP8QI72_9ACTN</name>
<dbReference type="EMBL" id="BAABHF010000034">
    <property type="protein sequence ID" value="GAA4503845.1"/>
    <property type="molecule type" value="Genomic_DNA"/>
</dbReference>
<evidence type="ECO:0000313" key="2">
    <source>
        <dbReference type="EMBL" id="GAA4503845.1"/>
    </source>
</evidence>